<evidence type="ECO:0000259" key="2">
    <source>
        <dbReference type="Pfam" id="PF01035"/>
    </source>
</evidence>
<sequence>MADINTVKYRLAKTLALVPEGNVVSYGQLADLCGFPGRARMVGKCLKILGDTHNWHRVVRADGKIAFPKTSEQGIEQIARLRNEGVAIKSERVRIKDVGWQPDLYIILRELKY</sequence>
<keyword evidence="1" id="KW-0227">DNA damage</keyword>
<dbReference type="InterPro" id="IPR036217">
    <property type="entry name" value="MethylDNA_cys_MeTrfase_DNAb"/>
</dbReference>
<evidence type="ECO:0000256" key="1">
    <source>
        <dbReference type="ARBA" id="ARBA00022763"/>
    </source>
</evidence>
<dbReference type="CDD" id="cd06445">
    <property type="entry name" value="ATase"/>
    <property type="match status" value="1"/>
</dbReference>
<reference evidence="3 4" key="1">
    <citation type="submission" date="2020-01" db="EMBL/GenBank/DDBJ databases">
        <title>Genomes of bacteria type strains.</title>
        <authorList>
            <person name="Chen J."/>
            <person name="Zhu S."/>
            <person name="Yang J."/>
        </authorList>
    </citation>
    <scope>NUCLEOTIDE SEQUENCE [LARGE SCALE GENOMIC DNA]</scope>
    <source>
        <strain evidence="3 4">LMG 22958</strain>
    </source>
</reference>
<organism evidence="3 4">
    <name type="scientific">Alteromonas hispanica</name>
    <dbReference type="NCBI Taxonomy" id="315421"/>
    <lineage>
        <taxon>Bacteria</taxon>
        <taxon>Pseudomonadati</taxon>
        <taxon>Pseudomonadota</taxon>
        <taxon>Gammaproteobacteria</taxon>
        <taxon>Alteromonadales</taxon>
        <taxon>Alteromonadaceae</taxon>
        <taxon>Alteromonas/Salinimonas group</taxon>
        <taxon>Alteromonas</taxon>
    </lineage>
</organism>
<dbReference type="Pfam" id="PF01035">
    <property type="entry name" value="DNA_binding_1"/>
    <property type="match status" value="1"/>
</dbReference>
<proteinExistence type="predicted"/>
<evidence type="ECO:0000313" key="3">
    <source>
        <dbReference type="EMBL" id="NDW21382.1"/>
    </source>
</evidence>
<keyword evidence="3" id="KW-0808">Transferase</keyword>
<dbReference type="InterPro" id="IPR014048">
    <property type="entry name" value="MethylDNA_cys_MeTrfase_DNA-bd"/>
</dbReference>
<dbReference type="SUPFAM" id="SSF46767">
    <property type="entry name" value="Methylated DNA-protein cysteine methyltransferase, C-terminal domain"/>
    <property type="match status" value="1"/>
</dbReference>
<dbReference type="PANTHER" id="PTHR42942">
    <property type="entry name" value="6-O-METHYLGUANINE DNA METHYLTRANSFERASE"/>
    <property type="match status" value="1"/>
</dbReference>
<dbReference type="GO" id="GO:0006281">
    <property type="term" value="P:DNA repair"/>
    <property type="evidence" value="ECO:0007669"/>
    <property type="project" value="InterPro"/>
</dbReference>
<comment type="caution">
    <text evidence="3">The sequence shown here is derived from an EMBL/GenBank/DDBJ whole genome shotgun (WGS) entry which is preliminary data.</text>
</comment>
<dbReference type="GO" id="GO:0032259">
    <property type="term" value="P:methylation"/>
    <property type="evidence" value="ECO:0007669"/>
    <property type="project" value="UniProtKB-KW"/>
</dbReference>
<feature type="domain" description="Methylated-DNA-[protein]-cysteine S-methyltransferase DNA binding" evidence="2">
    <location>
        <begin position="10"/>
        <end position="86"/>
    </location>
</feature>
<name>A0A6L9MT46_9ALTE</name>
<keyword evidence="3" id="KW-0489">Methyltransferase</keyword>
<keyword evidence="4" id="KW-1185">Reference proteome</keyword>
<accession>A0A6L9MT46</accession>
<dbReference type="GO" id="GO:0008168">
    <property type="term" value="F:methyltransferase activity"/>
    <property type="evidence" value="ECO:0007669"/>
    <property type="project" value="UniProtKB-KW"/>
</dbReference>
<dbReference type="RefSeq" id="WP_071981051.1">
    <property type="nucleotide sequence ID" value="NZ_JAAAWP010000003.1"/>
</dbReference>
<dbReference type="InterPro" id="IPR052520">
    <property type="entry name" value="ATL_DNA_repair"/>
</dbReference>
<dbReference type="Proteomes" id="UP000478837">
    <property type="component" value="Unassembled WGS sequence"/>
</dbReference>
<dbReference type="InterPro" id="IPR036388">
    <property type="entry name" value="WH-like_DNA-bd_sf"/>
</dbReference>
<protein>
    <submittedName>
        <fullName evidence="3">Cysteine methyltransferase</fullName>
    </submittedName>
</protein>
<dbReference type="EMBL" id="JAAAWP010000003">
    <property type="protein sequence ID" value="NDW21382.1"/>
    <property type="molecule type" value="Genomic_DNA"/>
</dbReference>
<gene>
    <name evidence="3" type="ORF">GTW09_07610</name>
</gene>
<dbReference type="AlphaFoldDB" id="A0A6L9MT46"/>
<dbReference type="PANTHER" id="PTHR42942:SF1">
    <property type="entry name" value="ALKYLTRANSFERASE-LIKE PROTEIN 1"/>
    <property type="match status" value="1"/>
</dbReference>
<dbReference type="Gene3D" id="1.10.10.10">
    <property type="entry name" value="Winged helix-like DNA-binding domain superfamily/Winged helix DNA-binding domain"/>
    <property type="match status" value="1"/>
</dbReference>
<evidence type="ECO:0000313" key="4">
    <source>
        <dbReference type="Proteomes" id="UP000478837"/>
    </source>
</evidence>